<dbReference type="GO" id="GO:0006508">
    <property type="term" value="P:proteolysis"/>
    <property type="evidence" value="ECO:0007669"/>
    <property type="project" value="UniProtKB-KW"/>
</dbReference>
<comment type="similarity">
    <text evidence="9">Belongs to the peptidase C79 family.</text>
</comment>
<evidence type="ECO:0000256" key="4">
    <source>
        <dbReference type="ARBA" id="ARBA00022670"/>
    </source>
</evidence>
<evidence type="ECO:0000256" key="8">
    <source>
        <dbReference type="ARBA" id="ARBA00023200"/>
    </source>
</evidence>
<reference evidence="16 17" key="1">
    <citation type="submission" date="2018-01" db="EMBL/GenBank/DDBJ databases">
        <title>Complete genome sequences of 14 Citrobacter spp. isolated from plant in Canada.</title>
        <authorList>
            <person name="Bhandare S.G."/>
            <person name="Colavecchio A."/>
            <person name="Jeukens J."/>
            <person name="Emond-Rheault J.-G."/>
            <person name="Freschi L."/>
            <person name="Hamel J."/>
            <person name="Kukavica-Ibrulj I."/>
            <person name="Levesque R."/>
            <person name="Goodridge L."/>
        </authorList>
    </citation>
    <scope>NUCLEOTIDE SEQUENCE [LARGE SCALE GENOMIC DNA]</scope>
    <source>
        <strain evidence="16 17">S1285</strain>
    </source>
</reference>
<feature type="domain" description="SseL-like C-terminal" evidence="14">
    <location>
        <begin position="152"/>
        <end position="335"/>
    </location>
</feature>
<dbReference type="Pfam" id="PF22103">
    <property type="entry name" value="ElaD_SseL-like_N"/>
    <property type="match status" value="1"/>
</dbReference>
<dbReference type="GO" id="GO:0005576">
    <property type="term" value="C:extracellular region"/>
    <property type="evidence" value="ECO:0007669"/>
    <property type="project" value="UniProtKB-SubCell"/>
</dbReference>
<keyword evidence="5" id="KW-0378">Hydrolase</keyword>
<evidence type="ECO:0000259" key="15">
    <source>
        <dbReference type="Pfam" id="PF22103"/>
    </source>
</evidence>
<dbReference type="InterPro" id="IPR054329">
    <property type="entry name" value="ElaD/SseL-like_N"/>
</dbReference>
<evidence type="ECO:0000256" key="6">
    <source>
        <dbReference type="ARBA" id="ARBA00022807"/>
    </source>
</evidence>
<dbReference type="GO" id="GO:0030430">
    <property type="term" value="C:host cell cytoplasm"/>
    <property type="evidence" value="ECO:0007669"/>
    <property type="project" value="UniProtKB-SubCell"/>
</dbReference>
<name>A0A2S4RQW7_CITAM</name>
<proteinExistence type="inferred from homology"/>
<dbReference type="EMBL" id="PQLX01000014">
    <property type="protein sequence ID" value="POU60327.1"/>
    <property type="molecule type" value="Genomic_DNA"/>
</dbReference>
<sequence length="342" mass="38153">MIAGNYSRYQLNTAQFNNLFTDNVNIRTLDVLSQSAADGNLDCIDMLHNLALRHDDVGKRAENILFDLFSGKTQGKSGVVEEIQQASMKLYETACSAKEKNNEDMKKFHSPSKLLYMAGSAITNIAQKQDISAIFSEGEIAQSPFEQLGQIDLWSNARMLPTDEINAAISGLTQHVDKLSLNFPVGLIEPTTKSNVLSEIISEKMKTKTNIDKTEIFPVNTGGHWVLFVLYNDESDCNTKCAIFNSLSELHEDTKSNFIASAKRAGVSEKNIDFMHGDMQKNVPNGCGIFVIKAAEALSIIPEDKPVETLKAFTDSFARLSEEDQMLFNIQNRRQLYEYSIL</sequence>
<dbReference type="InterPro" id="IPR038765">
    <property type="entry name" value="Papain-like_cys_pep_sf"/>
</dbReference>
<accession>A0A2S4RQW7</accession>
<dbReference type="Pfam" id="PF22102">
    <property type="entry name" value="ElaD-SseL-like_C"/>
    <property type="match status" value="1"/>
</dbReference>
<keyword evidence="3" id="KW-0964">Secreted</keyword>
<evidence type="ECO:0000256" key="11">
    <source>
        <dbReference type="ARBA" id="ARBA00044996"/>
    </source>
</evidence>
<evidence type="ECO:0000256" key="9">
    <source>
        <dbReference type="ARBA" id="ARBA00044952"/>
    </source>
</evidence>
<dbReference type="AlphaFoldDB" id="A0A2S4RQW7"/>
<evidence type="ECO:0000256" key="1">
    <source>
        <dbReference type="ARBA" id="ARBA00004192"/>
    </source>
</evidence>
<evidence type="ECO:0000256" key="5">
    <source>
        <dbReference type="ARBA" id="ARBA00022801"/>
    </source>
</evidence>
<dbReference type="NCBIfam" id="NF008812">
    <property type="entry name" value="PRK11836.1"/>
    <property type="match status" value="1"/>
</dbReference>
<evidence type="ECO:0000256" key="13">
    <source>
        <dbReference type="ARBA" id="ARBA00045015"/>
    </source>
</evidence>
<evidence type="ECO:0000259" key="14">
    <source>
        <dbReference type="Pfam" id="PF22102"/>
    </source>
</evidence>
<dbReference type="RefSeq" id="WP_103780525.1">
    <property type="nucleotide sequence ID" value="NZ_PQLX01000014.1"/>
</dbReference>
<evidence type="ECO:0000256" key="10">
    <source>
        <dbReference type="ARBA" id="ARBA00044984"/>
    </source>
</evidence>
<keyword evidence="4" id="KW-0645">Protease</keyword>
<protein>
    <recommendedName>
        <fullName evidence="10">Deubiquitinase SseL</fullName>
    </recommendedName>
    <alternativeName>
        <fullName evidence="12">Deubiquitinating enzyme</fullName>
    </alternativeName>
    <alternativeName>
        <fullName evidence="11">Deubiquitinating protease</fullName>
    </alternativeName>
    <alternativeName>
        <fullName evidence="13">Salmonella secreted effector L</fullName>
    </alternativeName>
</protein>
<dbReference type="Gene3D" id="3.40.395.10">
    <property type="entry name" value="Adenoviral Proteinase, Chain A"/>
    <property type="match status" value="1"/>
</dbReference>
<keyword evidence="6" id="KW-0788">Thiol protease</keyword>
<feature type="domain" description="ElaD/SseL-like N-terminal" evidence="15">
    <location>
        <begin position="28"/>
        <end position="128"/>
    </location>
</feature>
<evidence type="ECO:0000313" key="16">
    <source>
        <dbReference type="EMBL" id="POU60327.1"/>
    </source>
</evidence>
<evidence type="ECO:0000313" key="17">
    <source>
        <dbReference type="Proteomes" id="UP000237003"/>
    </source>
</evidence>
<evidence type="ECO:0000256" key="7">
    <source>
        <dbReference type="ARBA" id="ARBA00023026"/>
    </source>
</evidence>
<evidence type="ECO:0000256" key="2">
    <source>
        <dbReference type="ARBA" id="ARBA00004613"/>
    </source>
</evidence>
<dbReference type="InterPro" id="IPR054328">
    <property type="entry name" value="SseL-like_C"/>
</dbReference>
<dbReference type="GO" id="GO:0008234">
    <property type="term" value="F:cysteine-type peptidase activity"/>
    <property type="evidence" value="ECO:0007669"/>
    <property type="project" value="UniProtKB-KW"/>
</dbReference>
<comment type="subcellular location">
    <subcellularLocation>
        <location evidence="1">Host cytoplasm</location>
    </subcellularLocation>
    <subcellularLocation>
        <location evidence="2">Secreted</location>
    </subcellularLocation>
</comment>
<organism evidence="16 17">
    <name type="scientific">Citrobacter amalonaticus</name>
    <dbReference type="NCBI Taxonomy" id="35703"/>
    <lineage>
        <taxon>Bacteria</taxon>
        <taxon>Pseudomonadati</taxon>
        <taxon>Pseudomonadota</taxon>
        <taxon>Gammaproteobacteria</taxon>
        <taxon>Enterobacterales</taxon>
        <taxon>Enterobacteriaceae</taxon>
        <taxon>Citrobacter</taxon>
    </lineage>
</organism>
<dbReference type="OrthoDB" id="6505304at2"/>
<keyword evidence="8" id="KW-1035">Host cytoplasm</keyword>
<gene>
    <name evidence="16" type="ORF">C3430_25060</name>
</gene>
<keyword evidence="7" id="KW-0843">Virulence</keyword>
<dbReference type="SUPFAM" id="SSF54001">
    <property type="entry name" value="Cysteine proteinases"/>
    <property type="match status" value="1"/>
</dbReference>
<dbReference type="Proteomes" id="UP000237003">
    <property type="component" value="Unassembled WGS sequence"/>
</dbReference>
<comment type="caution">
    <text evidence="16">The sequence shown here is derived from an EMBL/GenBank/DDBJ whole genome shotgun (WGS) entry which is preliminary data.</text>
</comment>
<evidence type="ECO:0000256" key="3">
    <source>
        <dbReference type="ARBA" id="ARBA00022525"/>
    </source>
</evidence>
<evidence type="ECO:0000256" key="12">
    <source>
        <dbReference type="ARBA" id="ARBA00045004"/>
    </source>
</evidence>